<protein>
    <submittedName>
        <fullName evidence="1">DUF1223 domain-containing protein</fullName>
    </submittedName>
</protein>
<gene>
    <name evidence="1" type="ORF">DI396_01145</name>
</gene>
<dbReference type="InterPro" id="IPR010634">
    <property type="entry name" value="DUF1223"/>
</dbReference>
<dbReference type="EMBL" id="QFVT01000002">
    <property type="protein sequence ID" value="PYC49208.1"/>
    <property type="molecule type" value="Genomic_DNA"/>
</dbReference>
<comment type="caution">
    <text evidence="1">The sequence shown here is derived from an EMBL/GenBank/DDBJ whole genome shotgun (WGS) entry which is preliminary data.</text>
</comment>
<organism evidence="1 2">
    <name type="scientific">Litorivita pollutaquae</name>
    <dbReference type="NCBI Taxonomy" id="2200892"/>
    <lineage>
        <taxon>Bacteria</taxon>
        <taxon>Pseudomonadati</taxon>
        <taxon>Pseudomonadota</taxon>
        <taxon>Alphaproteobacteria</taxon>
        <taxon>Rhodobacterales</taxon>
        <taxon>Paracoccaceae</taxon>
        <taxon>Litorivita</taxon>
    </lineage>
</organism>
<dbReference type="Pfam" id="PF06764">
    <property type="entry name" value="DUF1223"/>
    <property type="match status" value="1"/>
</dbReference>
<evidence type="ECO:0000313" key="1">
    <source>
        <dbReference type="EMBL" id="PYC49208.1"/>
    </source>
</evidence>
<name>A0A2V4MY23_9RHOB</name>
<dbReference type="OrthoDB" id="9808254at2"/>
<keyword evidence="2" id="KW-1185">Reference proteome</keyword>
<dbReference type="AlphaFoldDB" id="A0A2V4MY23"/>
<evidence type="ECO:0000313" key="2">
    <source>
        <dbReference type="Proteomes" id="UP000248012"/>
    </source>
</evidence>
<accession>A0A2V4MY23</accession>
<sequence length="234" mass="24932">MAAAAFVVGALATPDAARAQDRSPVVVELYTSQGCSSCPPADALMAELAKRGDVIALSLHVDYWDYIGWKDKFANPAFTARQKAYARQGKRRSIYTPQMIVGGTDDVVGAHPKDVATLISKHGARPAPVALTATRNGNQISLLAAALPQSRSMMAVQVVHYKPRAEVQILHGENAGKTVEYVNIVTGWQRVAEWDGQGALAIDLTVNPQTPAVVIIQEIAKRGPGAILAAVEVK</sequence>
<dbReference type="InterPro" id="IPR036249">
    <property type="entry name" value="Thioredoxin-like_sf"/>
</dbReference>
<reference evidence="1 2" key="1">
    <citation type="submission" date="2018-05" db="EMBL/GenBank/DDBJ databases">
        <title>Oceanovita maritima gen. nov., sp. nov., a marine bacterium in the family Rhodobacteraceae isolated from surface seawater of Lundu port Xiamen, China.</title>
        <authorList>
            <person name="Hetharua B.H."/>
            <person name="Min D."/>
            <person name="Liao H."/>
            <person name="Tian Y."/>
        </authorList>
    </citation>
    <scope>NUCLEOTIDE SEQUENCE [LARGE SCALE GENOMIC DNA]</scope>
    <source>
        <strain evidence="1 2">FSX-11</strain>
    </source>
</reference>
<dbReference type="PANTHER" id="PTHR36057:SF1">
    <property type="entry name" value="LIPOPROTEIN LIPID ATTACHMENT SITE-LIKE PROTEIN, PUTATIVE (DUF1223)-RELATED"/>
    <property type="match status" value="1"/>
</dbReference>
<dbReference type="PANTHER" id="PTHR36057">
    <property type="match status" value="1"/>
</dbReference>
<dbReference type="SUPFAM" id="SSF52833">
    <property type="entry name" value="Thioredoxin-like"/>
    <property type="match status" value="1"/>
</dbReference>
<dbReference type="Proteomes" id="UP000248012">
    <property type="component" value="Unassembled WGS sequence"/>
</dbReference>
<proteinExistence type="predicted"/>